<feature type="region of interest" description="Disordered" evidence="4">
    <location>
        <begin position="26"/>
        <end position="51"/>
    </location>
</feature>
<organism evidence="6 7">
    <name type="scientific">Aedes aegypti</name>
    <name type="common">Yellowfever mosquito</name>
    <name type="synonym">Culex aegypti</name>
    <dbReference type="NCBI Taxonomy" id="7159"/>
    <lineage>
        <taxon>Eukaryota</taxon>
        <taxon>Metazoa</taxon>
        <taxon>Ecdysozoa</taxon>
        <taxon>Arthropoda</taxon>
        <taxon>Hexapoda</taxon>
        <taxon>Insecta</taxon>
        <taxon>Pterygota</taxon>
        <taxon>Neoptera</taxon>
        <taxon>Endopterygota</taxon>
        <taxon>Diptera</taxon>
        <taxon>Nematocera</taxon>
        <taxon>Culicoidea</taxon>
        <taxon>Culicidae</taxon>
        <taxon>Culicinae</taxon>
        <taxon>Aedini</taxon>
        <taxon>Aedes</taxon>
        <taxon>Stegomyia</taxon>
    </lineage>
</organism>
<dbReference type="SUPFAM" id="SSF53098">
    <property type="entry name" value="Ribonuclease H-like"/>
    <property type="match status" value="1"/>
</dbReference>
<dbReference type="PANTHER" id="PTHR13620:SF104">
    <property type="entry name" value="EXONUCLEASE 3'-5' DOMAIN-CONTAINING PROTEIN 2"/>
    <property type="match status" value="1"/>
</dbReference>
<dbReference type="InterPro" id="IPR012337">
    <property type="entry name" value="RNaseH-like_sf"/>
</dbReference>
<protein>
    <submittedName>
        <fullName evidence="6">Uncharacterized protein</fullName>
    </submittedName>
</protein>
<keyword evidence="5" id="KW-0732">Signal</keyword>
<name>A0A6I8U189_AEDAE</name>
<feature type="chain" id="PRO_5043972034" evidence="5">
    <location>
        <begin position="21"/>
        <end position="272"/>
    </location>
</feature>
<evidence type="ECO:0000256" key="4">
    <source>
        <dbReference type="SAM" id="MobiDB-lite"/>
    </source>
</evidence>
<dbReference type="GO" id="GO:0008408">
    <property type="term" value="F:3'-5' exonuclease activity"/>
    <property type="evidence" value="ECO:0007669"/>
    <property type="project" value="InterPro"/>
</dbReference>
<proteinExistence type="predicted"/>
<keyword evidence="7" id="KW-1185">Reference proteome</keyword>
<dbReference type="GO" id="GO:0005634">
    <property type="term" value="C:nucleus"/>
    <property type="evidence" value="ECO:0007669"/>
    <property type="project" value="TreeGrafter"/>
</dbReference>
<keyword evidence="1" id="KW-0540">Nuclease</keyword>
<dbReference type="Gene3D" id="3.30.420.10">
    <property type="entry name" value="Ribonuclease H-like superfamily/Ribonuclease H"/>
    <property type="match status" value="1"/>
</dbReference>
<dbReference type="GO" id="GO:0006139">
    <property type="term" value="P:nucleobase-containing compound metabolic process"/>
    <property type="evidence" value="ECO:0007669"/>
    <property type="project" value="InterPro"/>
</dbReference>
<evidence type="ECO:0000313" key="6">
    <source>
        <dbReference type="EnsemblMetazoa" id="AAEL023415-PA"/>
    </source>
</evidence>
<dbReference type="GO" id="GO:0005737">
    <property type="term" value="C:cytoplasm"/>
    <property type="evidence" value="ECO:0007669"/>
    <property type="project" value="TreeGrafter"/>
</dbReference>
<dbReference type="InParanoid" id="A0A6I8U189"/>
<keyword evidence="3" id="KW-0269">Exonuclease</keyword>
<dbReference type="EnsemblMetazoa" id="AAEL023415-RA">
    <property type="protein sequence ID" value="AAEL023415-PA"/>
    <property type="gene ID" value="AAEL023415"/>
</dbReference>
<dbReference type="Proteomes" id="UP000008820">
    <property type="component" value="Chromosome 3"/>
</dbReference>
<dbReference type="OrthoDB" id="7790835at2759"/>
<dbReference type="InterPro" id="IPR036397">
    <property type="entry name" value="RNaseH_sf"/>
</dbReference>
<feature type="compositionally biased region" description="Polar residues" evidence="4">
    <location>
        <begin position="36"/>
        <end position="51"/>
    </location>
</feature>
<evidence type="ECO:0000256" key="1">
    <source>
        <dbReference type="ARBA" id="ARBA00022722"/>
    </source>
</evidence>
<evidence type="ECO:0000256" key="5">
    <source>
        <dbReference type="SAM" id="SignalP"/>
    </source>
</evidence>
<accession>A0A6I8U189</accession>
<evidence type="ECO:0000256" key="3">
    <source>
        <dbReference type="ARBA" id="ARBA00022839"/>
    </source>
</evidence>
<gene>
    <name evidence="6" type="primary">110679199</name>
</gene>
<dbReference type="PANTHER" id="PTHR13620">
    <property type="entry name" value="3-5 EXONUCLEASE"/>
    <property type="match status" value="1"/>
</dbReference>
<dbReference type="FunCoup" id="A0A6I8U189">
    <property type="interactions" value="335"/>
</dbReference>
<dbReference type="Pfam" id="PF01612">
    <property type="entry name" value="DNA_pol_A_exo1"/>
    <property type="match status" value="1"/>
</dbReference>
<evidence type="ECO:0000313" key="7">
    <source>
        <dbReference type="Proteomes" id="UP000008820"/>
    </source>
</evidence>
<reference evidence="6 7" key="1">
    <citation type="submission" date="2017-06" db="EMBL/GenBank/DDBJ databases">
        <title>Aedes aegypti genome working group (AGWG) sequencing and assembly.</title>
        <authorList>
            <consortium name="Aedes aegypti Genome Working Group (AGWG)"/>
            <person name="Matthews B.J."/>
        </authorList>
    </citation>
    <scope>NUCLEOTIDE SEQUENCE [LARGE SCALE GENOMIC DNA]</scope>
    <source>
        <strain evidence="6 7">LVP_AGWG</strain>
    </source>
</reference>
<keyword evidence="2" id="KW-0378">Hydrolase</keyword>
<dbReference type="AlphaFoldDB" id="A0A6I8U189"/>
<dbReference type="GO" id="GO:0003676">
    <property type="term" value="F:nucleic acid binding"/>
    <property type="evidence" value="ECO:0007669"/>
    <property type="project" value="InterPro"/>
</dbReference>
<dbReference type="InterPro" id="IPR002562">
    <property type="entry name" value="3'-5'_exonuclease_dom"/>
</dbReference>
<evidence type="ECO:0000256" key="2">
    <source>
        <dbReference type="ARBA" id="ARBA00022801"/>
    </source>
</evidence>
<dbReference type="CDD" id="cd06141">
    <property type="entry name" value="WRN_exo"/>
    <property type="match status" value="1"/>
</dbReference>
<reference evidence="6" key="2">
    <citation type="submission" date="2020-05" db="UniProtKB">
        <authorList>
            <consortium name="EnsemblMetazoa"/>
        </authorList>
    </citation>
    <scope>IDENTIFICATION</scope>
    <source>
        <strain evidence="6">LVP_AGWG</strain>
    </source>
</reference>
<feature type="signal peptide" evidence="5">
    <location>
        <begin position="1"/>
        <end position="20"/>
    </location>
</feature>
<dbReference type="InterPro" id="IPR051132">
    <property type="entry name" value="3-5_Exonuclease_domain"/>
</dbReference>
<dbReference type="SMART" id="SM00474">
    <property type="entry name" value="35EXOc"/>
    <property type="match status" value="1"/>
</dbReference>
<sequence>MIVLIVFGSVLLLIVGAFFSQPEPTYNSPPAPTVQKVRSTPASSTPSINQKRLTPALSVTSKPTNPLKNPFQVMNHSVHIITTASKYTELIRQMSYACRSYPVIGLDCEWVTIYGQRQKVALLQLAFKYGICLLIRLFQMDSFPTELRELLANPQIFKVGIEVYYDGQKLLQDYGMEVKGTVDLRHLAKRLRTPGAFGLAGLAQTVLGIQLDKDKRISISDWQSFELSPVQREYAAKDAIVALDLFERFSQDIPISEMYQYVDRPFKTRFNR</sequence>